<dbReference type="Gene3D" id="1.10.540.10">
    <property type="entry name" value="Acyl-CoA dehydrogenase/oxidase, N-terminal domain"/>
    <property type="match status" value="1"/>
</dbReference>
<evidence type="ECO:0000259" key="7">
    <source>
        <dbReference type="Pfam" id="PF00441"/>
    </source>
</evidence>
<dbReference type="InterPro" id="IPR009100">
    <property type="entry name" value="AcylCoA_DH/oxidase_NM_dom_sf"/>
</dbReference>
<keyword evidence="4 5" id="KW-0274">FAD</keyword>
<keyword evidence="11" id="KW-1185">Reference proteome</keyword>
<feature type="region of interest" description="Disordered" evidence="6">
    <location>
        <begin position="1"/>
        <end position="34"/>
    </location>
</feature>
<evidence type="ECO:0000259" key="8">
    <source>
        <dbReference type="Pfam" id="PF02770"/>
    </source>
</evidence>
<dbReference type="Pfam" id="PF02770">
    <property type="entry name" value="Acyl-CoA_dh_M"/>
    <property type="match status" value="1"/>
</dbReference>
<dbReference type="OrthoDB" id="2769798at2"/>
<gene>
    <name evidence="10" type="ORF">FO013_11985</name>
</gene>
<organism evidence="10 11">
    <name type="scientific">Brevibacterium aurantiacum</name>
    <dbReference type="NCBI Taxonomy" id="273384"/>
    <lineage>
        <taxon>Bacteria</taxon>
        <taxon>Bacillati</taxon>
        <taxon>Actinomycetota</taxon>
        <taxon>Actinomycetes</taxon>
        <taxon>Micrococcales</taxon>
        <taxon>Brevibacteriaceae</taxon>
        <taxon>Brevibacterium</taxon>
    </lineage>
</organism>
<feature type="region of interest" description="Disordered" evidence="6">
    <location>
        <begin position="163"/>
        <end position="182"/>
    </location>
</feature>
<evidence type="ECO:0000256" key="5">
    <source>
        <dbReference type="RuleBase" id="RU362125"/>
    </source>
</evidence>
<dbReference type="InterPro" id="IPR036250">
    <property type="entry name" value="AcylCo_DH-like_C"/>
</dbReference>
<dbReference type="CDD" id="cd00567">
    <property type="entry name" value="ACAD"/>
    <property type="match status" value="1"/>
</dbReference>
<dbReference type="GO" id="GO:0003995">
    <property type="term" value="F:acyl-CoA dehydrogenase activity"/>
    <property type="evidence" value="ECO:0007669"/>
    <property type="project" value="TreeGrafter"/>
</dbReference>
<dbReference type="InterPro" id="IPR046373">
    <property type="entry name" value="Acyl-CoA_Oxase/DH_mid-dom_sf"/>
</dbReference>
<dbReference type="InterPro" id="IPR013786">
    <property type="entry name" value="AcylCoA_DH/ox_N"/>
</dbReference>
<comment type="similarity">
    <text evidence="2 5">Belongs to the acyl-CoA dehydrogenase family.</text>
</comment>
<accession>A0A556CDE2</accession>
<dbReference type="InterPro" id="IPR037069">
    <property type="entry name" value="AcylCoA_DH/ox_N_sf"/>
</dbReference>
<dbReference type="Pfam" id="PF02771">
    <property type="entry name" value="Acyl-CoA_dh_N"/>
    <property type="match status" value="1"/>
</dbReference>
<evidence type="ECO:0000256" key="4">
    <source>
        <dbReference type="ARBA" id="ARBA00022827"/>
    </source>
</evidence>
<feature type="domain" description="Acyl-CoA dehydrogenase/oxidase N-terminal" evidence="9">
    <location>
        <begin position="44"/>
        <end position="153"/>
    </location>
</feature>
<dbReference type="SUPFAM" id="SSF56645">
    <property type="entry name" value="Acyl-CoA dehydrogenase NM domain-like"/>
    <property type="match status" value="1"/>
</dbReference>
<feature type="domain" description="Acyl-CoA oxidase/dehydrogenase middle" evidence="8">
    <location>
        <begin position="158"/>
        <end position="252"/>
    </location>
</feature>
<proteinExistence type="inferred from homology"/>
<feature type="compositionally biased region" description="Polar residues" evidence="6">
    <location>
        <begin position="12"/>
        <end position="23"/>
    </location>
</feature>
<protein>
    <submittedName>
        <fullName evidence="10">Cyclohexanecarboxyl-CoA dehydrogenase</fullName>
    </submittedName>
</protein>
<reference evidence="10 11" key="1">
    <citation type="submission" date="2019-07" db="EMBL/GenBank/DDBJ databases">
        <title>Draft genome sequence of Brevibacterium aurantiacum XU54 isolated from Xinjiang China.</title>
        <authorList>
            <person name="Xu X."/>
        </authorList>
    </citation>
    <scope>NUCLEOTIDE SEQUENCE [LARGE SCALE GENOMIC DNA]</scope>
    <source>
        <strain evidence="10 11">XU54</strain>
    </source>
</reference>
<dbReference type="GO" id="GO:0050660">
    <property type="term" value="F:flavin adenine dinucleotide binding"/>
    <property type="evidence" value="ECO:0007669"/>
    <property type="project" value="InterPro"/>
</dbReference>
<dbReference type="Pfam" id="PF00441">
    <property type="entry name" value="Acyl-CoA_dh_1"/>
    <property type="match status" value="1"/>
</dbReference>
<feature type="domain" description="Acyl-CoA dehydrogenase/oxidase C-terminal" evidence="7">
    <location>
        <begin position="267"/>
        <end position="411"/>
    </location>
</feature>
<dbReference type="AlphaFoldDB" id="A0A556CDE2"/>
<dbReference type="PANTHER" id="PTHR43884:SF37">
    <property type="entry name" value="ACYL-COA DEHYDROGENASE"/>
    <property type="match status" value="1"/>
</dbReference>
<name>A0A556CDE2_BREAU</name>
<evidence type="ECO:0000256" key="6">
    <source>
        <dbReference type="SAM" id="MobiDB-lite"/>
    </source>
</evidence>
<dbReference type="Gene3D" id="2.40.110.10">
    <property type="entry name" value="Butyryl-CoA Dehydrogenase, subunit A, domain 2"/>
    <property type="match status" value="1"/>
</dbReference>
<evidence type="ECO:0000256" key="1">
    <source>
        <dbReference type="ARBA" id="ARBA00001974"/>
    </source>
</evidence>
<dbReference type="Proteomes" id="UP000316406">
    <property type="component" value="Unassembled WGS sequence"/>
</dbReference>
<dbReference type="InterPro" id="IPR006091">
    <property type="entry name" value="Acyl-CoA_Oxase/DH_mid-dom"/>
</dbReference>
<evidence type="ECO:0000259" key="9">
    <source>
        <dbReference type="Pfam" id="PF02771"/>
    </source>
</evidence>
<keyword evidence="3 5" id="KW-0285">Flavoprotein</keyword>
<dbReference type="Gene3D" id="1.20.140.10">
    <property type="entry name" value="Butyryl-CoA Dehydrogenase, subunit A, domain 3"/>
    <property type="match status" value="1"/>
</dbReference>
<evidence type="ECO:0000313" key="11">
    <source>
        <dbReference type="Proteomes" id="UP000316406"/>
    </source>
</evidence>
<evidence type="ECO:0000313" key="10">
    <source>
        <dbReference type="EMBL" id="TSI15472.1"/>
    </source>
</evidence>
<sequence>MRALPPSPRSAIPTSAASTTRTEPQAIRRTSPPEQRITVDFAITPETQSLLDTAAAFEERLISEARDRENAGKIGTDLTLEMGSAGLIAPELSPHLGGQGQTKVTAGLVTEAIARGDLNVAYLQVVGSLMGQVIARNASAEVAEHYCRLITSGAETVAIGLSEPDAGSDAGNPQSTAKRDGGDWIINGTKSMSLALTSTATVIFARTDPNAKRGKGISAFLVDLDTPGVVRTPITDMGQSAVARGSVDFTDVRVPGDHLLGAEGAAFSQVMQGFDFSRALIGLQCTGSATRAIEDAWDYVKGREAFDQPLSKFQGVSFPLAEAETKMTAARLLCLNTLWLGDEGLPHTSQAAMCKWWAPLESYHAIHQCLLLHGQNGYKQDRDVEKRLRDVLGMQIGDGTAQIMKLVIARESAGRAFAP</sequence>
<dbReference type="PANTHER" id="PTHR43884">
    <property type="entry name" value="ACYL-COA DEHYDROGENASE"/>
    <property type="match status" value="1"/>
</dbReference>
<dbReference type="EMBL" id="VLTK01000006">
    <property type="protein sequence ID" value="TSI15472.1"/>
    <property type="molecule type" value="Genomic_DNA"/>
</dbReference>
<evidence type="ECO:0000256" key="3">
    <source>
        <dbReference type="ARBA" id="ARBA00022630"/>
    </source>
</evidence>
<evidence type="ECO:0000256" key="2">
    <source>
        <dbReference type="ARBA" id="ARBA00009347"/>
    </source>
</evidence>
<comment type="caution">
    <text evidence="10">The sequence shown here is derived from an EMBL/GenBank/DDBJ whole genome shotgun (WGS) entry which is preliminary data.</text>
</comment>
<dbReference type="InterPro" id="IPR009075">
    <property type="entry name" value="AcylCo_DH/oxidase_C"/>
</dbReference>
<dbReference type="SUPFAM" id="SSF47203">
    <property type="entry name" value="Acyl-CoA dehydrogenase C-terminal domain-like"/>
    <property type="match status" value="1"/>
</dbReference>
<keyword evidence="5" id="KW-0560">Oxidoreductase</keyword>
<comment type="cofactor">
    <cofactor evidence="1 5">
        <name>FAD</name>
        <dbReference type="ChEBI" id="CHEBI:57692"/>
    </cofactor>
</comment>